<proteinExistence type="predicted"/>
<protein>
    <submittedName>
        <fullName evidence="1">Uncharacterized protein</fullName>
    </submittedName>
</protein>
<evidence type="ECO:0000313" key="1">
    <source>
        <dbReference type="EMBL" id="JAH64852.1"/>
    </source>
</evidence>
<accession>A0A0E9UGG2</accession>
<organism evidence="1">
    <name type="scientific">Anguilla anguilla</name>
    <name type="common">European freshwater eel</name>
    <name type="synonym">Muraena anguilla</name>
    <dbReference type="NCBI Taxonomy" id="7936"/>
    <lineage>
        <taxon>Eukaryota</taxon>
        <taxon>Metazoa</taxon>
        <taxon>Chordata</taxon>
        <taxon>Craniata</taxon>
        <taxon>Vertebrata</taxon>
        <taxon>Euteleostomi</taxon>
        <taxon>Actinopterygii</taxon>
        <taxon>Neopterygii</taxon>
        <taxon>Teleostei</taxon>
        <taxon>Anguilliformes</taxon>
        <taxon>Anguillidae</taxon>
        <taxon>Anguilla</taxon>
    </lineage>
</organism>
<dbReference type="AlphaFoldDB" id="A0A0E9UGG2"/>
<sequence>MACDYKCTGYQKDSLTVHHLHEFKSNLLHKCAPVCT</sequence>
<reference evidence="1" key="1">
    <citation type="submission" date="2014-11" db="EMBL/GenBank/DDBJ databases">
        <authorList>
            <person name="Amaro Gonzalez C."/>
        </authorList>
    </citation>
    <scope>NUCLEOTIDE SEQUENCE</scope>
</reference>
<dbReference type="EMBL" id="GBXM01043725">
    <property type="protein sequence ID" value="JAH64852.1"/>
    <property type="molecule type" value="Transcribed_RNA"/>
</dbReference>
<reference evidence="1" key="2">
    <citation type="journal article" date="2015" name="Fish Shellfish Immunol.">
        <title>Early steps in the European eel (Anguilla anguilla)-Vibrio vulnificus interaction in the gills: Role of the RtxA13 toxin.</title>
        <authorList>
            <person name="Callol A."/>
            <person name="Pajuelo D."/>
            <person name="Ebbesson L."/>
            <person name="Teles M."/>
            <person name="MacKenzie S."/>
            <person name="Amaro C."/>
        </authorList>
    </citation>
    <scope>NUCLEOTIDE SEQUENCE</scope>
</reference>
<name>A0A0E9UGG2_ANGAN</name>